<gene>
    <name evidence="2" type="ORF">L916_02673</name>
</gene>
<evidence type="ECO:0000313" key="3">
    <source>
        <dbReference type="Proteomes" id="UP000053864"/>
    </source>
</evidence>
<accession>W2JMK6</accession>
<feature type="non-terminal residue" evidence="2">
    <location>
        <position position="1"/>
    </location>
</feature>
<name>W2JMK6_PHYNI</name>
<feature type="compositionally biased region" description="Basic and acidic residues" evidence="1">
    <location>
        <begin position="160"/>
        <end position="184"/>
    </location>
</feature>
<sequence>FRAFKEDKDVTEAEWRDYFLTARVPDNIAYKTLEKEVRALCMDIELQDAESRLSRLMAEFYEIIDRLNMEDVVHTEPKKVVGYLMDALRPHPFRAAVKDQLGRQCHKLTKSDLATFLKWLRGEVEGFMRFEAHIAEPTQPKGGNKPAHQLNPGKRGFGRSQDDSKAQRADAHQQKKSDENSKQK</sequence>
<protein>
    <submittedName>
        <fullName evidence="2">Uncharacterized protein</fullName>
    </submittedName>
</protein>
<feature type="non-terminal residue" evidence="2">
    <location>
        <position position="184"/>
    </location>
</feature>
<evidence type="ECO:0000256" key="1">
    <source>
        <dbReference type="SAM" id="MobiDB-lite"/>
    </source>
</evidence>
<feature type="region of interest" description="Disordered" evidence="1">
    <location>
        <begin position="135"/>
        <end position="184"/>
    </location>
</feature>
<reference evidence="2 3" key="1">
    <citation type="submission" date="2013-11" db="EMBL/GenBank/DDBJ databases">
        <title>The Genome Sequence of Phytophthora parasitica CJ05E6.</title>
        <authorList>
            <consortium name="The Broad Institute Genomics Platform"/>
            <person name="Russ C."/>
            <person name="Tyler B."/>
            <person name="Panabieres F."/>
            <person name="Shan W."/>
            <person name="Tripathy S."/>
            <person name="Grunwald N."/>
            <person name="Machado M."/>
            <person name="Johnson C.S."/>
            <person name="Arredondo F."/>
            <person name="Hong C."/>
            <person name="Coffey M."/>
            <person name="Young S.K."/>
            <person name="Zeng Q."/>
            <person name="Gargeya S."/>
            <person name="Fitzgerald M."/>
            <person name="Abouelleil A."/>
            <person name="Alvarado L."/>
            <person name="Chapman S.B."/>
            <person name="Gainer-Dewar J."/>
            <person name="Goldberg J."/>
            <person name="Griggs A."/>
            <person name="Gujja S."/>
            <person name="Hansen M."/>
            <person name="Howarth C."/>
            <person name="Imamovic A."/>
            <person name="Ireland A."/>
            <person name="Larimer J."/>
            <person name="McCowan C."/>
            <person name="Murphy C."/>
            <person name="Pearson M."/>
            <person name="Poon T.W."/>
            <person name="Priest M."/>
            <person name="Roberts A."/>
            <person name="Saif S."/>
            <person name="Shea T."/>
            <person name="Sykes S."/>
            <person name="Wortman J."/>
            <person name="Nusbaum C."/>
            <person name="Birren B."/>
        </authorList>
    </citation>
    <scope>NUCLEOTIDE SEQUENCE [LARGE SCALE GENOMIC DNA]</scope>
    <source>
        <strain evidence="2 3">CJ05E6</strain>
    </source>
</reference>
<organism evidence="2 3">
    <name type="scientific">Phytophthora nicotianae</name>
    <name type="common">Potato buckeye rot agent</name>
    <name type="synonym">Phytophthora parasitica</name>
    <dbReference type="NCBI Taxonomy" id="4792"/>
    <lineage>
        <taxon>Eukaryota</taxon>
        <taxon>Sar</taxon>
        <taxon>Stramenopiles</taxon>
        <taxon>Oomycota</taxon>
        <taxon>Peronosporomycetes</taxon>
        <taxon>Peronosporales</taxon>
        <taxon>Peronosporaceae</taxon>
        <taxon>Phytophthora</taxon>
    </lineage>
</organism>
<evidence type="ECO:0000313" key="2">
    <source>
        <dbReference type="EMBL" id="ETL47596.1"/>
    </source>
</evidence>
<dbReference type="EMBL" id="KI671165">
    <property type="protein sequence ID" value="ETL47596.1"/>
    <property type="molecule type" value="Genomic_DNA"/>
</dbReference>
<dbReference type="VEuPathDB" id="FungiDB:PPTG_22307"/>
<proteinExistence type="predicted"/>
<dbReference type="AlphaFoldDB" id="W2JMK6"/>
<dbReference type="Proteomes" id="UP000053864">
    <property type="component" value="Unassembled WGS sequence"/>
</dbReference>